<dbReference type="Pfam" id="PF00498">
    <property type="entry name" value="FHA"/>
    <property type="match status" value="1"/>
</dbReference>
<dbReference type="eggNOG" id="COG1716">
    <property type="taxonomic scope" value="Bacteria"/>
</dbReference>
<dbReference type="SUPFAM" id="SSF49879">
    <property type="entry name" value="SMAD/FHA domain"/>
    <property type="match status" value="1"/>
</dbReference>
<protein>
    <recommendedName>
        <fullName evidence="1">FHA domain-containing protein</fullName>
    </recommendedName>
</protein>
<dbReference type="AlphaFoldDB" id="A0A017TFF9"/>
<feature type="domain" description="FHA" evidence="1">
    <location>
        <begin position="226"/>
        <end position="281"/>
    </location>
</feature>
<comment type="caution">
    <text evidence="2">The sequence shown here is derived from an EMBL/GenBank/DDBJ whole genome shotgun (WGS) entry which is preliminary data.</text>
</comment>
<evidence type="ECO:0000259" key="1">
    <source>
        <dbReference type="PROSITE" id="PS50006"/>
    </source>
</evidence>
<dbReference type="CDD" id="cd00060">
    <property type="entry name" value="FHA"/>
    <property type="match status" value="1"/>
</dbReference>
<reference evidence="2 3" key="1">
    <citation type="submission" date="2013-05" db="EMBL/GenBank/DDBJ databases">
        <title>Genome assembly of Chondromyces apiculatus DSM 436.</title>
        <authorList>
            <person name="Sharma G."/>
            <person name="Khatri I."/>
            <person name="Kaur C."/>
            <person name="Mayilraj S."/>
            <person name="Subramanian S."/>
        </authorList>
    </citation>
    <scope>NUCLEOTIDE SEQUENCE [LARGE SCALE GENOMIC DNA]</scope>
    <source>
        <strain evidence="2 3">DSM 436</strain>
    </source>
</reference>
<dbReference type="STRING" id="1192034.CAP_0109"/>
<dbReference type="Gene3D" id="2.60.200.20">
    <property type="match status" value="1"/>
</dbReference>
<name>A0A017TFF9_9BACT</name>
<accession>A0A017TFF9</accession>
<sequence>MGLFERFGWGRGDGRRKAEAKELAGDLAAAVDLYIDAELHDEAARVLLLRADAEQAPERRLAFCAAAARTATSPDMVKGALRRKALMTFDLLVGRGVSAMRSEVLAVAQELEHSGEPERAADAYAMAGDQESEARALAAAGAIEKLEERLRVSLTEARSVRERAEVLSRISDLDRVAERRTALAEAERWLAAHVDERVADAARAIRARLLRGPIVDLEVQGTTRRYALGDEVTLGRGDATIVIASRAISRIHARLRRGPEGAIEIEDLGTRNGTTIAGARLSGPLRIGGEVQVLLGGEVPCRLTPLQEGGCEVELAGTRVVAPLQDLAVGPWRLRCERVGPLCLVVLTTPPGADRPYLQGYQLAAAVELGTGDAIASARGGEVVFRVPGGASPTGVEAGQDRFP</sequence>
<dbReference type="InterPro" id="IPR000253">
    <property type="entry name" value="FHA_dom"/>
</dbReference>
<dbReference type="PROSITE" id="PS50006">
    <property type="entry name" value="FHA_DOMAIN"/>
    <property type="match status" value="1"/>
</dbReference>
<dbReference type="Proteomes" id="UP000019678">
    <property type="component" value="Unassembled WGS sequence"/>
</dbReference>
<gene>
    <name evidence="2" type="ORF">CAP_0109</name>
</gene>
<organism evidence="2 3">
    <name type="scientific">Chondromyces apiculatus DSM 436</name>
    <dbReference type="NCBI Taxonomy" id="1192034"/>
    <lineage>
        <taxon>Bacteria</taxon>
        <taxon>Pseudomonadati</taxon>
        <taxon>Myxococcota</taxon>
        <taxon>Polyangia</taxon>
        <taxon>Polyangiales</taxon>
        <taxon>Polyangiaceae</taxon>
        <taxon>Chondromyces</taxon>
    </lineage>
</organism>
<dbReference type="RefSeq" id="WP_052374374.1">
    <property type="nucleotide sequence ID" value="NZ_ASRX01000010.1"/>
</dbReference>
<dbReference type="EMBL" id="ASRX01000010">
    <property type="protein sequence ID" value="EYF07356.1"/>
    <property type="molecule type" value="Genomic_DNA"/>
</dbReference>
<dbReference type="SMART" id="SM00240">
    <property type="entry name" value="FHA"/>
    <property type="match status" value="1"/>
</dbReference>
<evidence type="ECO:0000313" key="2">
    <source>
        <dbReference type="EMBL" id="EYF07356.1"/>
    </source>
</evidence>
<evidence type="ECO:0000313" key="3">
    <source>
        <dbReference type="Proteomes" id="UP000019678"/>
    </source>
</evidence>
<proteinExistence type="predicted"/>
<dbReference type="InterPro" id="IPR008984">
    <property type="entry name" value="SMAD_FHA_dom_sf"/>
</dbReference>
<keyword evidence="3" id="KW-1185">Reference proteome</keyword>
<dbReference type="OrthoDB" id="5503470at2"/>